<dbReference type="KEGG" id="mjh:JH146_1427"/>
<dbReference type="Proteomes" id="UP000028781">
    <property type="component" value="Chromosome"/>
</dbReference>
<keyword evidence="2" id="KW-1185">Reference proteome</keyword>
<accession>A0A076LKT5</accession>
<evidence type="ECO:0008006" key="3">
    <source>
        <dbReference type="Google" id="ProtNLM"/>
    </source>
</evidence>
<protein>
    <recommendedName>
        <fullName evidence="3">Polysaccharide deacetylase</fullName>
    </recommendedName>
</protein>
<dbReference type="InterPro" id="IPR011330">
    <property type="entry name" value="Glyco_hydro/deAcase_b/a-brl"/>
</dbReference>
<evidence type="ECO:0000313" key="2">
    <source>
        <dbReference type="Proteomes" id="UP000028781"/>
    </source>
</evidence>
<proteinExistence type="predicted"/>
<dbReference type="EMBL" id="CP009149">
    <property type="protein sequence ID" value="AIJ06269.1"/>
    <property type="molecule type" value="Genomic_DNA"/>
</dbReference>
<name>A0A076LKT5_9EURY</name>
<dbReference type="OrthoDB" id="65404at2157"/>
<dbReference type="GeneID" id="24892057"/>
<dbReference type="GO" id="GO:0005975">
    <property type="term" value="P:carbohydrate metabolic process"/>
    <property type="evidence" value="ECO:0007669"/>
    <property type="project" value="InterPro"/>
</dbReference>
<sequence>MNKTLLFLFSVFAILLIVLFSFIFSDNDQNKQNKPIILIHDVSPVYFDELKEIEKIIDKYHYQNRTYLFLIVNHANRYNLKDYPEFVNYLHKLEKEGYNIEFHAYNHIGNEFNCNKSVAEEKLNKSFKILEQCGFNSKEIKYFIPPRYKLSKDAEKLFLEKNMTIILGNKMIINKNGKISEIGITNREYTWYLPESSLKVVEDIALIDYKLSIKENKQFFLSIHPKAVNYGGGLEFLDWFLNETSKN</sequence>
<organism evidence="1 2">
    <name type="scientific">Methanocaldococcus bathoardescens</name>
    <dbReference type="NCBI Taxonomy" id="1301915"/>
    <lineage>
        <taxon>Archaea</taxon>
        <taxon>Methanobacteriati</taxon>
        <taxon>Methanobacteriota</taxon>
        <taxon>Methanomada group</taxon>
        <taxon>Methanococci</taxon>
        <taxon>Methanococcales</taxon>
        <taxon>Methanocaldococcaceae</taxon>
        <taxon>Methanocaldococcus</taxon>
    </lineage>
</organism>
<dbReference type="STRING" id="1301915.JH146_1427"/>
<dbReference type="Gene3D" id="3.20.20.370">
    <property type="entry name" value="Glycoside hydrolase/deacetylase"/>
    <property type="match status" value="1"/>
</dbReference>
<dbReference type="RefSeq" id="WP_048202359.1">
    <property type="nucleotide sequence ID" value="NZ_CP009149.1"/>
</dbReference>
<evidence type="ECO:0000313" key="1">
    <source>
        <dbReference type="EMBL" id="AIJ06269.1"/>
    </source>
</evidence>
<reference evidence="1 2" key="1">
    <citation type="journal article" date="2015" name="Int. J. Syst. Evol. Microbiol.">
        <title>M ethanocaldococcus bathoardescens sp. nov., a hyperthermophilic methanogen isolated from a volcanically active deep-sea hydrothermal vent.</title>
        <authorList>
            <person name="Stewart L.C."/>
            <person name="Jung J.H."/>
            <person name="Kim Y.T."/>
            <person name="Kwon S.W."/>
            <person name="Park C.S."/>
            <person name="Holden J.F."/>
        </authorList>
    </citation>
    <scope>NUCLEOTIDE SEQUENCE [LARGE SCALE GENOMIC DNA]</scope>
    <source>
        <strain evidence="1 2">JH146</strain>
    </source>
</reference>
<dbReference type="AlphaFoldDB" id="A0A076LKT5"/>
<dbReference type="Pfam" id="PF10096">
    <property type="entry name" value="DUF2334"/>
    <property type="match status" value="1"/>
</dbReference>
<dbReference type="HOGENOM" id="CLU_078976_0_0_2"/>
<gene>
    <name evidence="1" type="ORF">JH146_1427</name>
</gene>
<dbReference type="InterPro" id="IPR018763">
    <property type="entry name" value="DUF2334"/>
</dbReference>
<dbReference type="SUPFAM" id="SSF88713">
    <property type="entry name" value="Glycoside hydrolase/deacetylase"/>
    <property type="match status" value="1"/>
</dbReference>